<dbReference type="EMBL" id="MHKV01000032">
    <property type="protein sequence ID" value="OGY96853.1"/>
    <property type="molecule type" value="Genomic_DNA"/>
</dbReference>
<evidence type="ECO:0000256" key="3">
    <source>
        <dbReference type="ARBA" id="ARBA00048782"/>
    </source>
</evidence>
<feature type="active site" evidence="4">
    <location>
        <position position="17"/>
    </location>
</feature>
<comment type="catalytic activity">
    <reaction evidence="3 4">
        <text>[thioredoxin]-disulfide + L-methionine + H2O = L-methionine (S)-S-oxide + [thioredoxin]-dithiol</text>
        <dbReference type="Rhea" id="RHEA:19993"/>
        <dbReference type="Rhea" id="RHEA-COMP:10698"/>
        <dbReference type="Rhea" id="RHEA-COMP:10700"/>
        <dbReference type="ChEBI" id="CHEBI:15377"/>
        <dbReference type="ChEBI" id="CHEBI:29950"/>
        <dbReference type="ChEBI" id="CHEBI:50058"/>
        <dbReference type="ChEBI" id="CHEBI:57844"/>
        <dbReference type="ChEBI" id="CHEBI:58772"/>
        <dbReference type="EC" id="1.8.4.11"/>
    </reaction>
</comment>
<dbReference type="InterPro" id="IPR002569">
    <property type="entry name" value="Met_Sox_Rdtase_MsrA_dom"/>
</dbReference>
<evidence type="ECO:0000256" key="4">
    <source>
        <dbReference type="HAMAP-Rule" id="MF_01401"/>
    </source>
</evidence>
<comment type="caution">
    <text evidence="6">The sequence shown here is derived from an EMBL/GenBank/DDBJ whole genome shotgun (WGS) entry which is preliminary data.</text>
</comment>
<feature type="domain" description="Peptide methionine sulphoxide reductase MsrA" evidence="5">
    <location>
        <begin position="11"/>
        <end position="163"/>
    </location>
</feature>
<dbReference type="SUPFAM" id="SSF55068">
    <property type="entry name" value="Peptide methionine sulfoxide reductase"/>
    <property type="match status" value="1"/>
</dbReference>
<dbReference type="GO" id="GO:0008113">
    <property type="term" value="F:peptide-methionine (S)-S-oxide reductase activity"/>
    <property type="evidence" value="ECO:0007669"/>
    <property type="project" value="UniProtKB-UniRule"/>
</dbReference>
<dbReference type="HAMAP" id="MF_01401">
    <property type="entry name" value="MsrA"/>
    <property type="match status" value="1"/>
</dbReference>
<evidence type="ECO:0000313" key="6">
    <source>
        <dbReference type="EMBL" id="OGY96853.1"/>
    </source>
</evidence>
<evidence type="ECO:0000256" key="1">
    <source>
        <dbReference type="ARBA" id="ARBA00023002"/>
    </source>
</evidence>
<organism evidence="6 7">
    <name type="scientific">Candidatus Liptonbacteria bacterium GWC1_60_9</name>
    <dbReference type="NCBI Taxonomy" id="1798645"/>
    <lineage>
        <taxon>Bacteria</taxon>
        <taxon>Candidatus Liptoniibacteriota</taxon>
    </lineage>
</organism>
<proteinExistence type="inferred from homology"/>
<reference evidence="6 7" key="1">
    <citation type="journal article" date="2016" name="Nat. Commun.">
        <title>Thousands of microbial genomes shed light on interconnected biogeochemical processes in an aquifer system.</title>
        <authorList>
            <person name="Anantharaman K."/>
            <person name="Brown C.T."/>
            <person name="Hug L.A."/>
            <person name="Sharon I."/>
            <person name="Castelle C.J."/>
            <person name="Probst A.J."/>
            <person name="Thomas B.C."/>
            <person name="Singh A."/>
            <person name="Wilkins M.J."/>
            <person name="Karaoz U."/>
            <person name="Brodie E.L."/>
            <person name="Williams K.H."/>
            <person name="Hubbard S.S."/>
            <person name="Banfield J.F."/>
        </authorList>
    </citation>
    <scope>NUCLEOTIDE SEQUENCE [LARGE SCALE GENOMIC DNA]</scope>
</reference>
<dbReference type="AlphaFoldDB" id="A0A1G2C623"/>
<evidence type="ECO:0000259" key="5">
    <source>
        <dbReference type="Pfam" id="PF01625"/>
    </source>
</evidence>
<dbReference type="EC" id="1.8.4.11" evidence="4"/>
<dbReference type="Gene3D" id="3.30.1060.10">
    <property type="entry name" value="Peptide methionine sulphoxide reductase MsrA"/>
    <property type="match status" value="1"/>
</dbReference>
<comment type="function">
    <text evidence="4">Has an important function as a repair enzyme for proteins that have been inactivated by oxidation. Catalyzes the reversible oxidation-reduction of methionine sulfoxide in proteins to methionine.</text>
</comment>
<evidence type="ECO:0000256" key="2">
    <source>
        <dbReference type="ARBA" id="ARBA00047806"/>
    </source>
</evidence>
<sequence length="187" mass="21279">MVLTPEKTEVAVFGGGCFWCTEAVFRELRGVSSVMPGYAGGITRNPTYEQVSAGNTGHAEVIQIEFDPNEITYHDLLTVFFATHDPTTMNRQGPDTGTQYRSVIFYTTDEQKREAERFIKKLSLLDPRGKPVVTEVKPLDAFYPAEDEHREYFKKNPDQPYCQVVIEPKVQKLQKEFADLLKTHGQQ</sequence>
<name>A0A1G2C623_9BACT</name>
<dbReference type="Proteomes" id="UP000176349">
    <property type="component" value="Unassembled WGS sequence"/>
</dbReference>
<dbReference type="PANTHER" id="PTHR43774">
    <property type="entry name" value="PEPTIDE METHIONINE SULFOXIDE REDUCTASE"/>
    <property type="match status" value="1"/>
</dbReference>
<dbReference type="GO" id="GO:0033744">
    <property type="term" value="F:L-methionine:thioredoxin-disulfide S-oxidoreductase activity"/>
    <property type="evidence" value="ECO:0007669"/>
    <property type="project" value="RHEA"/>
</dbReference>
<dbReference type="InterPro" id="IPR036509">
    <property type="entry name" value="Met_Sox_Rdtase_MsrA_sf"/>
</dbReference>
<dbReference type="Pfam" id="PF01625">
    <property type="entry name" value="PMSR"/>
    <property type="match status" value="1"/>
</dbReference>
<evidence type="ECO:0000313" key="7">
    <source>
        <dbReference type="Proteomes" id="UP000176349"/>
    </source>
</evidence>
<keyword evidence="1 4" id="KW-0560">Oxidoreductase</keyword>
<gene>
    <name evidence="4" type="primary">msrA</name>
    <name evidence="6" type="ORF">A2128_01175</name>
</gene>
<dbReference type="PANTHER" id="PTHR43774:SF1">
    <property type="entry name" value="PEPTIDE METHIONINE SULFOXIDE REDUCTASE MSRA 2"/>
    <property type="match status" value="1"/>
</dbReference>
<comment type="catalytic activity">
    <reaction evidence="2 4">
        <text>L-methionyl-[protein] + [thioredoxin]-disulfide + H2O = L-methionyl-(S)-S-oxide-[protein] + [thioredoxin]-dithiol</text>
        <dbReference type="Rhea" id="RHEA:14217"/>
        <dbReference type="Rhea" id="RHEA-COMP:10698"/>
        <dbReference type="Rhea" id="RHEA-COMP:10700"/>
        <dbReference type="Rhea" id="RHEA-COMP:12313"/>
        <dbReference type="Rhea" id="RHEA-COMP:12315"/>
        <dbReference type="ChEBI" id="CHEBI:15377"/>
        <dbReference type="ChEBI" id="CHEBI:16044"/>
        <dbReference type="ChEBI" id="CHEBI:29950"/>
        <dbReference type="ChEBI" id="CHEBI:44120"/>
        <dbReference type="ChEBI" id="CHEBI:50058"/>
        <dbReference type="EC" id="1.8.4.11"/>
    </reaction>
</comment>
<dbReference type="NCBIfam" id="TIGR00401">
    <property type="entry name" value="msrA"/>
    <property type="match status" value="1"/>
</dbReference>
<protein>
    <recommendedName>
        <fullName evidence="4">Peptide methionine sulfoxide reductase MsrA</fullName>
        <shortName evidence="4">Protein-methionine-S-oxide reductase</shortName>
        <ecNumber evidence="4">1.8.4.11</ecNumber>
    </recommendedName>
    <alternativeName>
        <fullName evidence="4">Peptide-methionine (S)-S-oxide reductase</fullName>
        <shortName evidence="4">Peptide Met(O) reductase</shortName>
    </alternativeName>
</protein>
<accession>A0A1G2C623</accession>
<comment type="similarity">
    <text evidence="4">Belongs to the MsrA Met sulfoxide reductase family.</text>
</comment>